<sequence length="296" mass="32699">MRVNVKGLRARANGFGCRPWLGNFCCLKLGLTIVYQDHEGLHNPWWPPRAVVATTSRGATRGWLVVSPREVCGVALGLWENVMLKGDTGQGTTGATTVCGSLDKPSMGMDNTRVNARREEEDNVEQEFPLQVPRHVPNDPPIENATLAEFRSSMQLLAQALTVQANRDVVAPANPIRGMASARVREFLRMNPPEFYGSKMEKYPQGFVDEVYKGQNVRVRLPGTTLRVPKEDTNPWPNKQPRQLEFVHGGSGSASWTCSTNGEKVAPHRGDTADSFVSKFNFQKLVGTPPHHGLIS</sequence>
<gene>
    <name evidence="1" type="ORF">MTR67_051998</name>
</gene>
<protein>
    <submittedName>
        <fullName evidence="1">Uncharacterized protein</fullName>
    </submittedName>
</protein>
<dbReference type="AlphaFoldDB" id="A0AAF0V4A7"/>
<keyword evidence="2" id="KW-1185">Reference proteome</keyword>
<proteinExistence type="predicted"/>
<dbReference type="Proteomes" id="UP001234989">
    <property type="component" value="Chromosome 12"/>
</dbReference>
<dbReference type="EMBL" id="CP133623">
    <property type="protein sequence ID" value="WMV58613.1"/>
    <property type="molecule type" value="Genomic_DNA"/>
</dbReference>
<accession>A0AAF0V4A7</accession>
<evidence type="ECO:0000313" key="2">
    <source>
        <dbReference type="Proteomes" id="UP001234989"/>
    </source>
</evidence>
<reference evidence="1" key="1">
    <citation type="submission" date="2023-08" db="EMBL/GenBank/DDBJ databases">
        <title>A de novo genome assembly of Solanum verrucosum Schlechtendal, a Mexican diploid species geographically isolated from the other diploid A-genome species in potato relatives.</title>
        <authorList>
            <person name="Hosaka K."/>
        </authorList>
    </citation>
    <scope>NUCLEOTIDE SEQUENCE</scope>
    <source>
        <tissue evidence="1">Young leaves</tissue>
    </source>
</reference>
<evidence type="ECO:0000313" key="1">
    <source>
        <dbReference type="EMBL" id="WMV58613.1"/>
    </source>
</evidence>
<name>A0AAF0V4A7_SOLVR</name>
<organism evidence="1 2">
    <name type="scientific">Solanum verrucosum</name>
    <dbReference type="NCBI Taxonomy" id="315347"/>
    <lineage>
        <taxon>Eukaryota</taxon>
        <taxon>Viridiplantae</taxon>
        <taxon>Streptophyta</taxon>
        <taxon>Embryophyta</taxon>
        <taxon>Tracheophyta</taxon>
        <taxon>Spermatophyta</taxon>
        <taxon>Magnoliopsida</taxon>
        <taxon>eudicotyledons</taxon>
        <taxon>Gunneridae</taxon>
        <taxon>Pentapetalae</taxon>
        <taxon>asterids</taxon>
        <taxon>lamiids</taxon>
        <taxon>Solanales</taxon>
        <taxon>Solanaceae</taxon>
        <taxon>Solanoideae</taxon>
        <taxon>Solaneae</taxon>
        <taxon>Solanum</taxon>
    </lineage>
</organism>